<keyword evidence="2" id="KW-0479">Metal-binding</keyword>
<dbReference type="RefSeq" id="WP_205005778.1">
    <property type="nucleotide sequence ID" value="NZ_CBCRXA010000004.1"/>
</dbReference>
<comment type="caution">
    <text evidence="7">The sequence shown here is derived from an EMBL/GenBank/DDBJ whole genome shotgun (WGS) entry which is preliminary data.</text>
</comment>
<dbReference type="Gene3D" id="2.40.50.140">
    <property type="entry name" value="Nucleic acid-binding proteins"/>
    <property type="match status" value="1"/>
</dbReference>
<dbReference type="Pfam" id="PF10150">
    <property type="entry name" value="RNase_E_G"/>
    <property type="match status" value="1"/>
</dbReference>
<dbReference type="InterPro" id="IPR012340">
    <property type="entry name" value="NA-bd_OB-fold"/>
</dbReference>
<organism evidence="7 8">
    <name type="scientific">Sporolactobacillus spathodeae</name>
    <dbReference type="NCBI Taxonomy" id="1465502"/>
    <lineage>
        <taxon>Bacteria</taxon>
        <taxon>Bacillati</taxon>
        <taxon>Bacillota</taxon>
        <taxon>Bacilli</taxon>
        <taxon>Bacillales</taxon>
        <taxon>Sporolactobacillaceae</taxon>
        <taxon>Sporolactobacillus</taxon>
    </lineage>
</organism>
<evidence type="ECO:0000256" key="3">
    <source>
        <dbReference type="ARBA" id="ARBA00022801"/>
    </source>
</evidence>
<dbReference type="EMBL" id="JAFBEV010000005">
    <property type="protein sequence ID" value="MBM7657443.1"/>
    <property type="molecule type" value="Genomic_DNA"/>
</dbReference>
<keyword evidence="8" id="KW-1185">Reference proteome</keyword>
<sequence length="384" mass="43711">MDADEWRVIIDGRQSGLTRAALLQNGELLSFYLQASENRLQTGDIFYAEVTEERLAAAGWFLTLGDGTSAFLPRDKALHPDQMRKRSHLIVQVEKMPGRGKGAQLTEQIQIAGQGLVFLPFSHYSAASRAIEEPLRTSLRHSAAAWCVGEEGVIVRTEAQLLDEITLQNEFDRLRKRWNTIYERYQKMEKPGLVERPFTFLTSILNENHWPKSCTVYCGSTCDCESLVTAIRWVREETGDLFEKYGLEKNYQDALRRMVPLKAGGSLVIDSGEALTAIDVNSGTRHIRDDWEARALQINCEAATEIARQIRLRGIGGMIVIDFLRLAEEDDRKKVADALRAGFARDTETVKFFGFTAMGLYEITRKRQRYSLQDYQRDKENNTD</sequence>
<dbReference type="EC" id="3.1.26.-" evidence="7"/>
<feature type="domain" description="RNA-binding protein AU-1/Ribonuclease E/G" evidence="6">
    <location>
        <begin position="111"/>
        <end position="368"/>
    </location>
</feature>
<proteinExistence type="predicted"/>
<evidence type="ECO:0000313" key="8">
    <source>
        <dbReference type="Proteomes" id="UP000823201"/>
    </source>
</evidence>
<dbReference type="PANTHER" id="PTHR30001:SF0">
    <property type="entry name" value="RIBONUCLEASE G"/>
    <property type="match status" value="1"/>
</dbReference>
<dbReference type="Proteomes" id="UP000823201">
    <property type="component" value="Unassembled WGS sequence"/>
</dbReference>
<dbReference type="InterPro" id="IPR004659">
    <property type="entry name" value="RNase_E/G"/>
</dbReference>
<dbReference type="InterPro" id="IPR019307">
    <property type="entry name" value="RNA-bd_AU-1/RNase_E/G"/>
</dbReference>
<gene>
    <name evidence="7" type="ORF">JOC27_000886</name>
</gene>
<dbReference type="PANTHER" id="PTHR30001">
    <property type="entry name" value="RIBONUCLEASE"/>
    <property type="match status" value="1"/>
</dbReference>
<evidence type="ECO:0000259" key="6">
    <source>
        <dbReference type="Pfam" id="PF10150"/>
    </source>
</evidence>
<keyword evidence="3 7" id="KW-0378">Hydrolase</keyword>
<accession>A0ABS2Q6L2</accession>
<comment type="cofactor">
    <cofactor evidence="1">
        <name>Mg(2+)</name>
        <dbReference type="ChEBI" id="CHEBI:18420"/>
    </cofactor>
</comment>
<protein>
    <submittedName>
        <fullName evidence="7">Ribonuclease G</fullName>
        <ecNumber evidence="7">3.1.26.-</ecNumber>
    </submittedName>
</protein>
<evidence type="ECO:0000256" key="2">
    <source>
        <dbReference type="ARBA" id="ARBA00022723"/>
    </source>
</evidence>
<name>A0ABS2Q6L2_9BACL</name>
<keyword evidence="5" id="KW-0694">RNA-binding</keyword>
<reference evidence="7 8" key="1">
    <citation type="submission" date="2021-01" db="EMBL/GenBank/DDBJ databases">
        <title>Genomic Encyclopedia of Type Strains, Phase IV (KMG-IV): sequencing the most valuable type-strain genomes for metagenomic binning, comparative biology and taxonomic classification.</title>
        <authorList>
            <person name="Goeker M."/>
        </authorList>
    </citation>
    <scope>NUCLEOTIDE SEQUENCE [LARGE SCALE GENOMIC DNA]</scope>
    <source>
        <strain evidence="7 8">DSM 100968</strain>
    </source>
</reference>
<evidence type="ECO:0000256" key="4">
    <source>
        <dbReference type="ARBA" id="ARBA00022842"/>
    </source>
</evidence>
<evidence type="ECO:0000256" key="1">
    <source>
        <dbReference type="ARBA" id="ARBA00001946"/>
    </source>
</evidence>
<dbReference type="GO" id="GO:0016787">
    <property type="term" value="F:hydrolase activity"/>
    <property type="evidence" value="ECO:0007669"/>
    <property type="project" value="UniProtKB-KW"/>
</dbReference>
<keyword evidence="4" id="KW-0460">Magnesium</keyword>
<evidence type="ECO:0000256" key="5">
    <source>
        <dbReference type="ARBA" id="ARBA00022884"/>
    </source>
</evidence>
<evidence type="ECO:0000313" key="7">
    <source>
        <dbReference type="EMBL" id="MBM7657443.1"/>
    </source>
</evidence>